<keyword evidence="3" id="KW-0472">Membrane</keyword>
<keyword evidence="7" id="KW-1185">Reference proteome</keyword>
<feature type="compositionally biased region" description="Acidic residues" evidence="2">
    <location>
        <begin position="971"/>
        <end position="981"/>
    </location>
</feature>
<sequence>MRRRGQALEWLVIMLLSSPFTLCAPYVDPSNRDSIANGVKGGLLRNSQEAHGRRLALQLPIQNNTEYDGLVNSFVISPAKSITISNVTFKNCRNGALALAIDTTSSFNIVIKDCSFSDNTKPLSISLNGTTYTGSITIENCTFNSNAVALSVSVSSSDSIDITIRNCNFFNNSNSVSSAGSSSSSSSLTGAAVILSGTATITILNCNFQNNTAQSGAAVYSTVGSESTGSLEIANCLFNGNRGQGAVFVDNGILYSVANSNFTYNTGGSALYMSELASVNQRSLSIDKTVFSDNSADGTTNSTTTDFSSKGGGILLHKCVTSVSITNCTFTRNTAKNQGGGLVVSKAGSDVLLTSVIFSNNEGGLYGGAMVVSTSSTVIATDCNFTANRATQGGAILVSTISTLGLSACRLENNTADKFGGGISGTTTAVISISNTTFLRNKATYGGALECWSCDYVYANSNYFLNNSASGSAGALGLYSASSTVSVKKNVFKGNSAAGNTSSFTAKDCSRSTTGAGGAVCASITVAMDVSGNIFDGNQATSGGAMFVTRQCAIMADDSTCATARLNLDGDNILNNNIAQGGGGGAIYTLNVTDIAITCSGSSTVYTGSVLSAWPYGASGCPNWSGNQATAGGYGSGLATGLAGLRELPDNGTSRSNLNSNSAVTVVLVLYDFLGTTITKGTYEATGTTAALWMTGELLNYVISGYSNTSDNGVVTFNTLKMKAPAGTYNMTIYALPTGITDITLYKWANISFVIRPCKLGEILDSGGDLCNECSGTSYYTFSTFNTSCDSCPSYALCSFNGSYTNTSDDSAGYLVPEDGYWHSSPFSPQMLECPYSAACTFDDRNVTIGTYQEDYLSGADTTLPTPDTSVLYNITTYWQLQCKTGYKGRLCAQCEGPEYGWRSSGRCYKCPARILNALFYILSYLFTIVLLALTVRATLGRNSGESRALVRAVRNSTRLSGARSRTNDGEVADGDDEDEEKEKRERERNDVAAVSFKIRDTAREGNGLNGGGGGGDGGRRVAGLGSFHGFPATESSIEDGSGGGSGGGGKGRGMDRSGSGSGSGSKRGSFAADGGSMKRRSQSANVSGDGQGGSSSGRGSRKGRAAGILEMAAAAAMAQLEEEAARKGGTRGDVSGSGGRHDDDDDNDYHPYGSVDGGRGGVKSHNGGAGYDSFGGFGGRMAGGQFAGAMVVDPREGSVAQLPPAVLPGMRPNIRGRVPRSVRARESRLAQSSGPGGDGNMAIRVSEGSDGSDSEQRRRHRLARMSRAEGQGGGGSGSDGSGSSSGGGGSSAGGAGGGGGSGSYAASPAKTFGEPVAEGLTTWFDGMRRRRGGNDSEVVVGSGDGGGGIDDGKTMLSGRHGGGGASGPFFDSVGTMQREQSELRAQLKEDELDREDKPPHAVVLKILVNFLQVTTVARNLDLNFPDFVTKMWNVGSMASSAMTTLVSIDCSFPENIPKAIQRTVLYVAVPWLFILAALPIWILLYMRHLRRRRKAVPELLAAAAVTTAPPAPPAAPDIGNKGYEVVMSPVVSFKKISGKAGQDELATAATTTAAVTDTASRDGSGGGGYQLEGEGAVSTSEGGSSETFNMYLTTRMIVTTLTVIFYFYPVVTDTVLYIYQCEELDVATGPYAAYLQSVGYFWELDYDLRCFHGSHLVLTLVVAVPWLLLWCVGVPLGSALWLRYNAARGKLNQPQFSDRYGFLYEDYRRTRYYWESVIMARKLLVVGVMLATNSADDITQVLAVMGVVVIAGLLQLYVRPYALDRFNTLENTSLASTLLILYLCCFFLMSDITDTTQKVISVLILGVNAATIGWFVYCLAIEAYRYGVQMLDSDGDGRVSKEEVNEWLRLTLGKPVARVVAFVAARQLRPKVQPPGDGSNGGAVSVAWRPGTEIGMAPTATAPISPSSQPPPPLVVLGQPSPSAPSLPPPFAAVPSAAPPMLPQQQPWISGPTVATQARVSPPSLQLPQPSTLPPPPPPPAPTQVVVLQSDEPADSSFTVVTYMQSPQDILPVDSIPASPPSGDSAIAATSPKAAGGNANGNGSGLYSARRSSGANPDVSTAASCRQVSNGTAYGVLAPGSGAAVPAATICSGTSNAERIGSIEAGGLQGRTASGQGDRSPTPSGAAAAAVAAALLAAPGSLPGSPLESGKGNMAGSISACSSAAAAGAGVSSEAGAAAAGSGSRRLSRQGMGSFSGDSGGEMG</sequence>
<dbReference type="InterPro" id="IPR002048">
    <property type="entry name" value="EF_hand_dom"/>
</dbReference>
<evidence type="ECO:0000256" key="3">
    <source>
        <dbReference type="SAM" id="Phobius"/>
    </source>
</evidence>
<accession>A0A8J4BND1</accession>
<protein>
    <recommendedName>
        <fullName evidence="1">Probable pectate lyase C</fullName>
    </recommendedName>
</protein>
<feature type="compositionally biased region" description="Gly residues" evidence="2">
    <location>
        <begin position="1041"/>
        <end position="1052"/>
    </location>
</feature>
<feature type="region of interest" description="Disordered" evidence="2">
    <location>
        <begin position="2108"/>
        <end position="2127"/>
    </location>
</feature>
<dbReference type="Pfam" id="PF13229">
    <property type="entry name" value="Beta_helix"/>
    <property type="match status" value="2"/>
</dbReference>
<proteinExistence type="predicted"/>
<evidence type="ECO:0000256" key="4">
    <source>
        <dbReference type="SAM" id="SignalP"/>
    </source>
</evidence>
<reference evidence="6" key="1">
    <citation type="journal article" date="2021" name="Proc. Natl. Acad. Sci. U.S.A.">
        <title>Three genomes in the algal genus Volvox reveal the fate of a haploid sex-determining region after a transition to homothallism.</title>
        <authorList>
            <person name="Yamamoto K."/>
            <person name="Hamaji T."/>
            <person name="Kawai-Toyooka H."/>
            <person name="Matsuzaki R."/>
            <person name="Takahashi F."/>
            <person name="Nishimura Y."/>
            <person name="Kawachi M."/>
            <person name="Noguchi H."/>
            <person name="Minakuchi Y."/>
            <person name="Umen J.G."/>
            <person name="Toyoda A."/>
            <person name="Nozaki H."/>
        </authorList>
    </citation>
    <scope>NUCLEOTIDE SEQUENCE</scope>
    <source>
        <strain evidence="6">NIES-3780</strain>
    </source>
</reference>
<feature type="domain" description="EF-hand" evidence="5">
    <location>
        <begin position="1820"/>
        <end position="1855"/>
    </location>
</feature>
<evidence type="ECO:0000256" key="1">
    <source>
        <dbReference type="ARBA" id="ARBA00016512"/>
    </source>
</evidence>
<dbReference type="InterPro" id="IPR010308">
    <property type="entry name" value="TRP_C"/>
</dbReference>
<name>A0A8J4BND1_9CHLO</name>
<dbReference type="InterPro" id="IPR018247">
    <property type="entry name" value="EF_Hand_1_Ca_BS"/>
</dbReference>
<evidence type="ECO:0000259" key="5">
    <source>
        <dbReference type="PROSITE" id="PS50222"/>
    </source>
</evidence>
<keyword evidence="4" id="KW-0732">Signal</keyword>
<feature type="compositionally biased region" description="Polar residues" evidence="2">
    <location>
        <begin position="2112"/>
        <end position="2123"/>
    </location>
</feature>
<feature type="transmembrane region" description="Helical" evidence="3">
    <location>
        <begin position="1802"/>
        <end position="1821"/>
    </location>
</feature>
<dbReference type="InterPro" id="IPR039448">
    <property type="entry name" value="Beta_helix"/>
</dbReference>
<dbReference type="Pfam" id="PF06011">
    <property type="entry name" value="TRP"/>
    <property type="match status" value="1"/>
</dbReference>
<feature type="compositionally biased region" description="Polar residues" evidence="2">
    <location>
        <begin position="2051"/>
        <end position="2062"/>
    </location>
</feature>
<dbReference type="Proteomes" id="UP000747399">
    <property type="component" value="Unassembled WGS sequence"/>
</dbReference>
<feature type="compositionally biased region" description="Basic and acidic residues" evidence="2">
    <location>
        <begin position="982"/>
        <end position="991"/>
    </location>
</feature>
<dbReference type="InterPro" id="IPR011050">
    <property type="entry name" value="Pectin_lyase_fold/virulence"/>
</dbReference>
<feature type="compositionally biased region" description="Pro residues" evidence="2">
    <location>
        <begin position="1972"/>
        <end position="1983"/>
    </location>
</feature>
<dbReference type="SMART" id="SM00710">
    <property type="entry name" value="PbH1"/>
    <property type="match status" value="13"/>
</dbReference>
<dbReference type="InterPro" id="IPR012334">
    <property type="entry name" value="Pectin_lyas_fold"/>
</dbReference>
<feature type="region of interest" description="Disordered" evidence="2">
    <location>
        <begin position="2019"/>
        <end position="2062"/>
    </location>
</feature>
<feature type="region of interest" description="Disordered" evidence="2">
    <location>
        <begin position="1558"/>
        <end position="1584"/>
    </location>
</feature>
<feature type="compositionally biased region" description="Low complexity" evidence="2">
    <location>
        <begin position="2176"/>
        <end position="2194"/>
    </location>
</feature>
<feature type="region of interest" description="Disordered" evidence="2">
    <location>
        <begin position="1328"/>
        <end position="1350"/>
    </location>
</feature>
<feature type="region of interest" description="Disordered" evidence="2">
    <location>
        <begin position="2176"/>
        <end position="2205"/>
    </location>
</feature>
<dbReference type="InterPro" id="IPR006626">
    <property type="entry name" value="PbH1"/>
</dbReference>
<feature type="chain" id="PRO_5035255167" description="Probable pectate lyase C" evidence="4">
    <location>
        <begin position="24"/>
        <end position="2205"/>
    </location>
</feature>
<dbReference type="Gene3D" id="2.160.20.10">
    <property type="entry name" value="Single-stranded right-handed beta-helix, Pectin lyase-like"/>
    <property type="match status" value="2"/>
</dbReference>
<feature type="region of interest" description="Disordered" evidence="2">
    <location>
        <begin position="1955"/>
        <end position="1986"/>
    </location>
</feature>
<dbReference type="SUPFAM" id="SSF51126">
    <property type="entry name" value="Pectin lyase-like"/>
    <property type="match status" value="2"/>
</dbReference>
<feature type="transmembrane region" description="Helical" evidence="3">
    <location>
        <begin position="1465"/>
        <end position="1485"/>
    </location>
</feature>
<feature type="transmembrane region" description="Helical" evidence="3">
    <location>
        <begin position="1739"/>
        <end position="1758"/>
    </location>
</feature>
<feature type="transmembrane region" description="Helical" evidence="3">
    <location>
        <begin position="1589"/>
        <end position="1609"/>
    </location>
</feature>
<dbReference type="PANTHER" id="PTHR11319:SF35">
    <property type="entry name" value="OUTER MEMBRANE PROTEIN PMPC-RELATED"/>
    <property type="match status" value="1"/>
</dbReference>
<feature type="compositionally biased region" description="Gly residues" evidence="2">
    <location>
        <begin position="1156"/>
        <end position="1165"/>
    </location>
</feature>
<evidence type="ECO:0000256" key="2">
    <source>
        <dbReference type="SAM" id="MobiDB-lite"/>
    </source>
</evidence>
<dbReference type="PROSITE" id="PS00018">
    <property type="entry name" value="EF_HAND_1"/>
    <property type="match status" value="1"/>
</dbReference>
<feature type="region of interest" description="Disordered" evidence="2">
    <location>
        <begin position="1124"/>
        <end position="1165"/>
    </location>
</feature>
<feature type="compositionally biased region" description="Gly residues" evidence="2">
    <location>
        <begin position="1271"/>
        <end position="1303"/>
    </location>
</feature>
<keyword evidence="3" id="KW-0812">Transmembrane</keyword>
<feature type="region of interest" description="Disordered" evidence="2">
    <location>
        <begin position="1211"/>
        <end position="1307"/>
    </location>
</feature>
<feature type="non-terminal residue" evidence="6">
    <location>
        <position position="2205"/>
    </location>
</feature>
<feature type="compositionally biased region" description="Gly residues" evidence="2">
    <location>
        <begin position="1008"/>
        <end position="1017"/>
    </location>
</feature>
<dbReference type="PANTHER" id="PTHR11319">
    <property type="entry name" value="G PROTEIN-COUPLED RECEPTOR-RELATED"/>
    <property type="match status" value="1"/>
</dbReference>
<feature type="region of interest" description="Disordered" evidence="2">
    <location>
        <begin position="960"/>
        <end position="1103"/>
    </location>
</feature>
<gene>
    <name evidence="6" type="ORF">Vafri_19500</name>
</gene>
<organism evidence="6 7">
    <name type="scientific">Volvox africanus</name>
    <dbReference type="NCBI Taxonomy" id="51714"/>
    <lineage>
        <taxon>Eukaryota</taxon>
        <taxon>Viridiplantae</taxon>
        <taxon>Chlorophyta</taxon>
        <taxon>core chlorophytes</taxon>
        <taxon>Chlorophyceae</taxon>
        <taxon>CS clade</taxon>
        <taxon>Chlamydomonadales</taxon>
        <taxon>Volvocaceae</taxon>
        <taxon>Volvox</taxon>
    </lineage>
</organism>
<feature type="transmembrane region" description="Helical" evidence="3">
    <location>
        <begin position="1657"/>
        <end position="1683"/>
    </location>
</feature>
<feature type="signal peptide" evidence="4">
    <location>
        <begin position="1"/>
        <end position="23"/>
    </location>
</feature>
<evidence type="ECO:0000313" key="6">
    <source>
        <dbReference type="EMBL" id="GIL65853.1"/>
    </source>
</evidence>
<dbReference type="PROSITE" id="PS50222">
    <property type="entry name" value="EF_HAND_2"/>
    <property type="match status" value="1"/>
</dbReference>
<keyword evidence="3" id="KW-1133">Transmembrane helix</keyword>
<dbReference type="EMBL" id="BNCO01000079">
    <property type="protein sequence ID" value="GIL65853.1"/>
    <property type="molecule type" value="Genomic_DNA"/>
</dbReference>
<evidence type="ECO:0000313" key="7">
    <source>
        <dbReference type="Proteomes" id="UP000747399"/>
    </source>
</evidence>
<feature type="compositionally biased region" description="Low complexity" evidence="2">
    <location>
        <begin position="1961"/>
        <end position="1971"/>
    </location>
</feature>
<comment type="caution">
    <text evidence="6">The sequence shown here is derived from an EMBL/GenBank/DDBJ whole genome shotgun (WGS) entry which is preliminary data.</text>
</comment>
<dbReference type="GO" id="GO:0005509">
    <property type="term" value="F:calcium ion binding"/>
    <property type="evidence" value="ECO:0007669"/>
    <property type="project" value="InterPro"/>
</dbReference>
<feature type="transmembrane region" description="Helical" evidence="3">
    <location>
        <begin position="1770"/>
        <end position="1790"/>
    </location>
</feature>